<dbReference type="CDD" id="cd09272">
    <property type="entry name" value="RNase_HI_RT_Ty1"/>
    <property type="match status" value="1"/>
</dbReference>
<dbReference type="PANTHER" id="PTHR11439:SF440">
    <property type="entry name" value="INTEGRASE CATALYTIC DOMAIN-CONTAINING PROTEIN"/>
    <property type="match status" value="1"/>
</dbReference>
<gene>
    <name evidence="3" type="ORF">PR001_g19809</name>
    <name evidence="4" type="ORF">PR003_g24571</name>
</gene>
<dbReference type="InterPro" id="IPR043502">
    <property type="entry name" value="DNA/RNA_pol_sf"/>
</dbReference>
<reference evidence="3 5" key="1">
    <citation type="submission" date="2018-09" db="EMBL/GenBank/DDBJ databases">
        <title>Genomic investigation of the strawberry pathogen Phytophthora fragariae indicates pathogenicity is determined by transcriptional variation in three key races.</title>
        <authorList>
            <person name="Adams T.M."/>
            <person name="Armitage A.D."/>
            <person name="Sobczyk M.K."/>
            <person name="Bates H.J."/>
            <person name="Dunwell J.M."/>
            <person name="Nellist C.F."/>
            <person name="Harrison R.J."/>
        </authorList>
    </citation>
    <scope>NUCLEOTIDE SEQUENCE [LARGE SCALE GENOMIC DNA]</scope>
    <source>
        <strain evidence="3 5">SCRP249</strain>
        <strain evidence="4 6">SCRP333</strain>
    </source>
</reference>
<evidence type="ECO:0000313" key="4">
    <source>
        <dbReference type="EMBL" id="KAE9293182.1"/>
    </source>
</evidence>
<evidence type="ECO:0000259" key="2">
    <source>
        <dbReference type="Pfam" id="PF07727"/>
    </source>
</evidence>
<dbReference type="EMBL" id="QXFV01001883">
    <property type="protein sequence ID" value="KAE8996609.1"/>
    <property type="molecule type" value="Genomic_DNA"/>
</dbReference>
<proteinExistence type="predicted"/>
<dbReference type="AlphaFoldDB" id="A0A6A3JNQ6"/>
<evidence type="ECO:0000313" key="5">
    <source>
        <dbReference type="Proteomes" id="UP000429607"/>
    </source>
</evidence>
<dbReference type="Proteomes" id="UP000434957">
    <property type="component" value="Unassembled WGS sequence"/>
</dbReference>
<protein>
    <recommendedName>
        <fullName evidence="2">Reverse transcriptase Ty1/copia-type domain-containing protein</fullName>
    </recommendedName>
</protein>
<dbReference type="Proteomes" id="UP000429607">
    <property type="component" value="Unassembled WGS sequence"/>
</dbReference>
<feature type="domain" description="Reverse transcriptase Ty1/copia-type" evidence="2">
    <location>
        <begin position="288"/>
        <end position="529"/>
    </location>
</feature>
<dbReference type="EMBL" id="QXFT01002784">
    <property type="protein sequence ID" value="KAE9293182.1"/>
    <property type="molecule type" value="Genomic_DNA"/>
</dbReference>
<name>A0A6A3JNQ6_9STRA</name>
<evidence type="ECO:0000313" key="6">
    <source>
        <dbReference type="Proteomes" id="UP000434957"/>
    </source>
</evidence>
<evidence type="ECO:0000313" key="3">
    <source>
        <dbReference type="EMBL" id="KAE8996609.1"/>
    </source>
</evidence>
<dbReference type="Pfam" id="PF07727">
    <property type="entry name" value="RVT_2"/>
    <property type="match status" value="1"/>
</dbReference>
<evidence type="ECO:0000256" key="1">
    <source>
        <dbReference type="SAM" id="MobiDB-lite"/>
    </source>
</evidence>
<accession>A0A6A3JNQ6</accession>
<sequence length="831" mass="91878">MHFHRICCWVKAYRVWDVEDERVVTTRTVVLDDRSVDNYRTVVHVTRQTPLELDDDVNLVQQQPVVPVTDNGGDTEMAEVDDDPVYREVDMVPNTLVQCQHSGHEMSRRGGEEKAIPVLASIPDTTAARQLTSQASLLQSALVPSSTRTGGTSLSDHLVFGPTRHHQVRISAHQQPRLLTGSQEASTPAYPALPPSEGSKTTGEAARFLLEDDENNSASGQDATGNDYTSDGSLDEPDAKRPRIDDEYEIALAASESIPNSFGDAMRSPESDKWKEACRAEIRAHVRNHTWDLVNRPPGVRVIGHKWVFALKRDEHGNIIRFKARLVALGCFQTYGVDYTSTYSPVASLNTVRIFLAVRCQHGYVVKQYDVETAFLNGDLEEEVYMVPPEGINVRDGMVCRLRRSLYGLKQAAAVWHKTIRSVVIALGFKQCKSDPCLFVRVGQNGPVYIVLYVDDLLIGCEAEEEASSIAEALGARFRLKSLGDARFILGMELHYNTQKGELFVGQAQYISRMIARFGQADAHPVRNPNVIGQDLRASDEHPKLDAKKPYRELVGSLLYVANATRPDICVAVGILSQHLEDPREMHWKAAVRVLRHLKGTLSTGVKYCRGTQLRLLAFSDANWGSDLSTLRSTSGVLLQLCGGPVVFKAKKQATVALSSAEAEYMALAVTVQEVLWVRQLLKEMAIGIGCATDIFIDNKAAISMASNSGYAPRAKHIDLRVHFVRDHIENGAIKVQHVRSAQQLADYLTKPLPTPQFVLLVTASGVVRYNGHEVQVEGECRAEQLPAAPCHRLCAVHKHNLHIDGMMVVEVSRSSDQVYQGSMIVGTGEG</sequence>
<dbReference type="SUPFAM" id="SSF56672">
    <property type="entry name" value="DNA/RNA polymerases"/>
    <property type="match status" value="1"/>
</dbReference>
<keyword evidence="6" id="KW-1185">Reference proteome</keyword>
<dbReference type="PANTHER" id="PTHR11439">
    <property type="entry name" value="GAG-POL-RELATED RETROTRANSPOSON"/>
    <property type="match status" value="1"/>
</dbReference>
<feature type="region of interest" description="Disordered" evidence="1">
    <location>
        <begin position="165"/>
        <end position="242"/>
    </location>
</feature>
<comment type="caution">
    <text evidence="3">The sequence shown here is derived from an EMBL/GenBank/DDBJ whole genome shotgun (WGS) entry which is preliminary data.</text>
</comment>
<organism evidence="3 5">
    <name type="scientific">Phytophthora rubi</name>
    <dbReference type="NCBI Taxonomy" id="129364"/>
    <lineage>
        <taxon>Eukaryota</taxon>
        <taxon>Sar</taxon>
        <taxon>Stramenopiles</taxon>
        <taxon>Oomycota</taxon>
        <taxon>Peronosporomycetes</taxon>
        <taxon>Peronosporales</taxon>
        <taxon>Peronosporaceae</taxon>
        <taxon>Phytophthora</taxon>
    </lineage>
</organism>
<dbReference type="InterPro" id="IPR013103">
    <property type="entry name" value="RVT_2"/>
</dbReference>
<feature type="compositionally biased region" description="Polar residues" evidence="1">
    <location>
        <begin position="216"/>
        <end position="232"/>
    </location>
</feature>